<reference evidence="2" key="1">
    <citation type="submission" date="2020-02" db="EMBL/GenBank/DDBJ databases">
        <authorList>
            <person name="Meier V. D."/>
        </authorList>
    </citation>
    <scope>NUCLEOTIDE SEQUENCE</scope>
    <source>
        <strain evidence="2">AVDCRST_MAG47</strain>
    </source>
</reference>
<name>A0A6J4MRL1_9ACTN</name>
<feature type="non-terminal residue" evidence="2">
    <location>
        <position position="69"/>
    </location>
</feature>
<evidence type="ECO:0000313" key="2">
    <source>
        <dbReference type="EMBL" id="CAA9366865.1"/>
    </source>
</evidence>
<dbReference type="AlphaFoldDB" id="A0A6J4MRL1"/>
<proteinExistence type="predicted"/>
<gene>
    <name evidence="2" type="ORF">AVDCRST_MAG47-675</name>
</gene>
<feature type="compositionally biased region" description="Basic residues" evidence="1">
    <location>
        <begin position="1"/>
        <end position="14"/>
    </location>
</feature>
<feature type="non-terminal residue" evidence="2">
    <location>
        <position position="1"/>
    </location>
</feature>
<organism evidence="2">
    <name type="scientific">uncultured Nocardioidaceae bacterium</name>
    <dbReference type="NCBI Taxonomy" id="253824"/>
    <lineage>
        <taxon>Bacteria</taxon>
        <taxon>Bacillati</taxon>
        <taxon>Actinomycetota</taxon>
        <taxon>Actinomycetes</taxon>
        <taxon>Propionibacteriales</taxon>
        <taxon>Nocardioidaceae</taxon>
        <taxon>environmental samples</taxon>
    </lineage>
</organism>
<accession>A0A6J4MRL1</accession>
<protein>
    <submittedName>
        <fullName evidence="2">Uncharacterized protein</fullName>
    </submittedName>
</protein>
<feature type="compositionally biased region" description="Basic residues" evidence="1">
    <location>
        <begin position="27"/>
        <end position="42"/>
    </location>
</feature>
<feature type="region of interest" description="Disordered" evidence="1">
    <location>
        <begin position="1"/>
        <end position="69"/>
    </location>
</feature>
<sequence length="69" mass="7989">GRGRSQRPTPHSRGHHDELINSEEGVRHHRRRCHADHGHLRRAGLGSQLRQRRSRRQDRAAGHRLGQAL</sequence>
<dbReference type="EMBL" id="CADCUK010000047">
    <property type="protein sequence ID" value="CAA9366865.1"/>
    <property type="molecule type" value="Genomic_DNA"/>
</dbReference>
<evidence type="ECO:0000256" key="1">
    <source>
        <dbReference type="SAM" id="MobiDB-lite"/>
    </source>
</evidence>